<gene>
    <name evidence="1" type="ORF">SAMN05216175_105202</name>
</gene>
<name>A0A1I2R4D9_9GAMM</name>
<dbReference type="STRING" id="1045558.SAMN05216175_105202"/>
<organism evidence="1 2">
    <name type="scientific">Neptunomonas qingdaonensis</name>
    <dbReference type="NCBI Taxonomy" id="1045558"/>
    <lineage>
        <taxon>Bacteria</taxon>
        <taxon>Pseudomonadati</taxon>
        <taxon>Pseudomonadota</taxon>
        <taxon>Gammaproteobacteria</taxon>
        <taxon>Oceanospirillales</taxon>
        <taxon>Oceanospirillaceae</taxon>
        <taxon>Neptunomonas</taxon>
    </lineage>
</organism>
<keyword evidence="2" id="KW-1185">Reference proteome</keyword>
<dbReference type="SUPFAM" id="SSF56024">
    <property type="entry name" value="Phospholipase D/nuclease"/>
    <property type="match status" value="1"/>
</dbReference>
<accession>A0A1I2R4D9</accession>
<evidence type="ECO:0000313" key="2">
    <source>
        <dbReference type="Proteomes" id="UP000198623"/>
    </source>
</evidence>
<proteinExistence type="predicted"/>
<dbReference type="Gene3D" id="3.30.870.10">
    <property type="entry name" value="Endonuclease Chain A"/>
    <property type="match status" value="1"/>
</dbReference>
<evidence type="ECO:0008006" key="3">
    <source>
        <dbReference type="Google" id="ProtNLM"/>
    </source>
</evidence>
<dbReference type="RefSeq" id="WP_090727316.1">
    <property type="nucleotide sequence ID" value="NZ_FOOU01000005.1"/>
</dbReference>
<evidence type="ECO:0000313" key="1">
    <source>
        <dbReference type="EMBL" id="SFG32781.1"/>
    </source>
</evidence>
<dbReference type="OrthoDB" id="7572623at2"/>
<dbReference type="Proteomes" id="UP000198623">
    <property type="component" value="Unassembled WGS sequence"/>
</dbReference>
<reference evidence="2" key="1">
    <citation type="submission" date="2016-10" db="EMBL/GenBank/DDBJ databases">
        <authorList>
            <person name="Varghese N."/>
            <person name="Submissions S."/>
        </authorList>
    </citation>
    <scope>NUCLEOTIDE SEQUENCE [LARGE SCALE GENOMIC DNA]</scope>
    <source>
        <strain evidence="2">CGMCC 1.10971</strain>
    </source>
</reference>
<dbReference type="CDD" id="cd00138">
    <property type="entry name" value="PLDc_SF"/>
    <property type="match status" value="1"/>
</dbReference>
<sequence length="232" mass="26220">MEPEVILAQLRALFERAPDFNEYTPTSRDHMTWLGQGHALISRWNRLEASSFQIASDFLPMDSIRDQNVAKIFGVIQRAISDLELTVPNATKTVFGAGEVYDVFRALNRVVASAEMSIFIIDPYLDDSVFNHYLNSRKPGVRVRLLLTKNADQLKPAAEKYIAQYGDFIEIKKTKAVHDRVIFIDGYVCWVLGQSLKDAAKAKPTYLAPLSPDVIPAKLEEYEKIWGDANVI</sequence>
<dbReference type="EMBL" id="FOOU01000005">
    <property type="protein sequence ID" value="SFG32781.1"/>
    <property type="molecule type" value="Genomic_DNA"/>
</dbReference>
<protein>
    <recommendedName>
        <fullName evidence="3">PLD-like domain-containing protein</fullName>
    </recommendedName>
</protein>
<dbReference type="AlphaFoldDB" id="A0A1I2R4D9"/>